<dbReference type="PANTHER" id="PTHR42771:SF4">
    <property type="entry name" value="IRON(3+)-HYDROXAMATE IMPORT ATP-BINDING PROTEIN FHUC"/>
    <property type="match status" value="1"/>
</dbReference>
<keyword evidence="6 11" id="KW-0067">ATP-binding</keyword>
<evidence type="ECO:0000256" key="6">
    <source>
        <dbReference type="ARBA" id="ARBA00022840"/>
    </source>
</evidence>
<evidence type="ECO:0000256" key="9">
    <source>
        <dbReference type="ARBA" id="ARBA00023136"/>
    </source>
</evidence>
<comment type="caution">
    <text evidence="11">The sequence shown here is derived from an EMBL/GenBank/DDBJ whole genome shotgun (WGS) entry which is preliminary data.</text>
</comment>
<dbReference type="SUPFAM" id="SSF52540">
    <property type="entry name" value="P-loop containing nucleoside triphosphate hydrolases"/>
    <property type="match status" value="1"/>
</dbReference>
<dbReference type="InterPro" id="IPR003439">
    <property type="entry name" value="ABC_transporter-like_ATP-bd"/>
</dbReference>
<keyword evidence="9" id="KW-0472">Membrane</keyword>
<evidence type="ECO:0000256" key="3">
    <source>
        <dbReference type="ARBA" id="ARBA00022475"/>
    </source>
</evidence>
<keyword evidence="7" id="KW-0408">Iron</keyword>
<reference evidence="11 12" key="1">
    <citation type="submission" date="2018-02" db="EMBL/GenBank/DDBJ databases">
        <title>Draft genome sequence of Streptococcus oricebi CCUG 70868T type strain.</title>
        <authorList>
            <person name="Mendez V."/>
            <person name="Salva-Serra F."/>
            <person name="Jaen-Luchoro D."/>
            <person name="Gonzales-Siles L."/>
            <person name="Karlsson R."/>
            <person name="Engstrom-Jakobsson H."/>
            <person name="Busquets A."/>
            <person name="Gomila M."/>
            <person name="Pineiro-Iglesias B."/>
            <person name="Bennasar-Figueras A."/>
            <person name="Seeger M."/>
            <person name="Moore E."/>
        </authorList>
    </citation>
    <scope>NUCLEOTIDE SEQUENCE [LARGE SCALE GENOMIC DNA]</scope>
    <source>
        <strain evidence="11 12">CCUG 70868</strain>
    </source>
</reference>
<keyword evidence="4" id="KW-0410">Iron transport</keyword>
<organism evidence="11 12">
    <name type="scientific">Streptococcus oricebi</name>
    <dbReference type="NCBI Taxonomy" id="1547447"/>
    <lineage>
        <taxon>Bacteria</taxon>
        <taxon>Bacillati</taxon>
        <taxon>Bacillota</taxon>
        <taxon>Bacilli</taxon>
        <taxon>Lactobacillales</taxon>
        <taxon>Streptococcaceae</taxon>
        <taxon>Streptococcus</taxon>
    </lineage>
</organism>
<evidence type="ECO:0000259" key="10">
    <source>
        <dbReference type="PROSITE" id="PS50893"/>
    </source>
</evidence>
<name>A0ABS5B3G7_9STRE</name>
<evidence type="ECO:0000256" key="2">
    <source>
        <dbReference type="ARBA" id="ARBA00022448"/>
    </source>
</evidence>
<evidence type="ECO:0000256" key="8">
    <source>
        <dbReference type="ARBA" id="ARBA00023065"/>
    </source>
</evidence>
<evidence type="ECO:0000313" key="12">
    <source>
        <dbReference type="Proteomes" id="UP001519296"/>
    </source>
</evidence>
<dbReference type="Gene3D" id="3.40.50.300">
    <property type="entry name" value="P-loop containing nucleotide triphosphate hydrolases"/>
    <property type="match status" value="1"/>
</dbReference>
<evidence type="ECO:0000256" key="7">
    <source>
        <dbReference type="ARBA" id="ARBA00023004"/>
    </source>
</evidence>
<dbReference type="CDD" id="cd03214">
    <property type="entry name" value="ABC_Iron-Siderophores_B12_Hemin"/>
    <property type="match status" value="1"/>
</dbReference>
<dbReference type="Pfam" id="PF00005">
    <property type="entry name" value="ABC_tran"/>
    <property type="match status" value="1"/>
</dbReference>
<keyword evidence="8" id="KW-0406">Ion transport</keyword>
<evidence type="ECO:0000256" key="4">
    <source>
        <dbReference type="ARBA" id="ARBA00022496"/>
    </source>
</evidence>
<keyword evidence="2" id="KW-0813">Transport</keyword>
<feature type="domain" description="ABC transporter" evidence="10">
    <location>
        <begin position="4"/>
        <end position="240"/>
    </location>
</feature>
<dbReference type="Proteomes" id="UP001519296">
    <property type="component" value="Unassembled WGS sequence"/>
</dbReference>
<dbReference type="SMART" id="SM00382">
    <property type="entry name" value="AAA"/>
    <property type="match status" value="1"/>
</dbReference>
<dbReference type="PANTHER" id="PTHR42771">
    <property type="entry name" value="IRON(3+)-HYDROXAMATE IMPORT ATP-BINDING PROTEIN FHUC"/>
    <property type="match status" value="1"/>
</dbReference>
<keyword evidence="12" id="KW-1185">Reference proteome</keyword>
<evidence type="ECO:0000256" key="1">
    <source>
        <dbReference type="ARBA" id="ARBA00004202"/>
    </source>
</evidence>
<dbReference type="InterPro" id="IPR051535">
    <property type="entry name" value="Siderophore_ABC-ATPase"/>
</dbReference>
<dbReference type="InterPro" id="IPR017871">
    <property type="entry name" value="ABC_transporter-like_CS"/>
</dbReference>
<evidence type="ECO:0000313" key="11">
    <source>
        <dbReference type="EMBL" id="MBP2623370.1"/>
    </source>
</evidence>
<comment type="subcellular location">
    <subcellularLocation>
        <location evidence="1">Cell membrane</location>
        <topology evidence="1">Peripheral membrane protein</topology>
    </subcellularLocation>
</comment>
<proteinExistence type="predicted"/>
<protein>
    <submittedName>
        <fullName evidence="11">Iron ABC transporter ATP-binding protein</fullName>
    </submittedName>
</protein>
<keyword evidence="5" id="KW-0547">Nucleotide-binding</keyword>
<dbReference type="InterPro" id="IPR027417">
    <property type="entry name" value="P-loop_NTPase"/>
</dbReference>
<dbReference type="EMBL" id="PRDG01000003">
    <property type="protein sequence ID" value="MBP2623370.1"/>
    <property type="molecule type" value="Genomic_DNA"/>
</dbReference>
<accession>A0ABS5B3G7</accession>
<dbReference type="GO" id="GO:0005524">
    <property type="term" value="F:ATP binding"/>
    <property type="evidence" value="ECO:0007669"/>
    <property type="project" value="UniProtKB-KW"/>
</dbReference>
<sequence>MSEIRAQAIQVAYEQKTIIDNLDCQLASRQITTIIGSNGCGKSTLLKALTRILPTKAGQVLLDGKDLAQLATKDVAKKLALLPQTMEASEGITVYDLVSYGRFPHQSGLGRLTPEDRKQIAWAMQATSIEDFADWPVDGLSGGQRQRVWIAMALAQDTETIFLDEPTTYLDLNHQLEILELLEELNQKKQKTIVMVLHDLNLAARFSQQLIAMKEGQIKYQGGVEEIMTPAILEDIFQIQAQIIRDPIQNKPLCLTYQLIKD</sequence>
<evidence type="ECO:0000256" key="5">
    <source>
        <dbReference type="ARBA" id="ARBA00022741"/>
    </source>
</evidence>
<dbReference type="PROSITE" id="PS00211">
    <property type="entry name" value="ABC_TRANSPORTER_1"/>
    <property type="match status" value="1"/>
</dbReference>
<dbReference type="PROSITE" id="PS50893">
    <property type="entry name" value="ABC_TRANSPORTER_2"/>
    <property type="match status" value="1"/>
</dbReference>
<gene>
    <name evidence="11" type="ORF">C4K46_05385</name>
</gene>
<dbReference type="InterPro" id="IPR003593">
    <property type="entry name" value="AAA+_ATPase"/>
</dbReference>
<keyword evidence="3" id="KW-1003">Cell membrane</keyword>
<dbReference type="RefSeq" id="WP_209627872.1">
    <property type="nucleotide sequence ID" value="NZ_PRDG01000003.1"/>
</dbReference>